<evidence type="ECO:0000256" key="2">
    <source>
        <dbReference type="ARBA" id="ARBA00022723"/>
    </source>
</evidence>
<evidence type="ECO:0000256" key="6">
    <source>
        <dbReference type="SAM" id="MobiDB-lite"/>
    </source>
</evidence>
<dbReference type="PANTHER" id="PTHR46481">
    <property type="entry name" value="ZINC FINGER BED DOMAIN-CONTAINING PROTEIN 4"/>
    <property type="match status" value="1"/>
</dbReference>
<feature type="region of interest" description="Disordered" evidence="6">
    <location>
        <begin position="257"/>
        <end position="290"/>
    </location>
</feature>
<dbReference type="GO" id="GO:0008270">
    <property type="term" value="F:zinc ion binding"/>
    <property type="evidence" value="ECO:0007669"/>
    <property type="project" value="UniProtKB-KW"/>
</dbReference>
<dbReference type="GO" id="GO:0005634">
    <property type="term" value="C:nucleus"/>
    <property type="evidence" value="ECO:0007669"/>
    <property type="project" value="UniProtKB-SubCell"/>
</dbReference>
<dbReference type="GO" id="GO:0046983">
    <property type="term" value="F:protein dimerization activity"/>
    <property type="evidence" value="ECO:0007669"/>
    <property type="project" value="InterPro"/>
</dbReference>
<organism evidence="8 10">
    <name type="scientific">Rotaria magnacalcarata</name>
    <dbReference type="NCBI Taxonomy" id="392030"/>
    <lineage>
        <taxon>Eukaryota</taxon>
        <taxon>Metazoa</taxon>
        <taxon>Spiralia</taxon>
        <taxon>Gnathifera</taxon>
        <taxon>Rotifera</taxon>
        <taxon>Eurotatoria</taxon>
        <taxon>Bdelloidea</taxon>
        <taxon>Philodinida</taxon>
        <taxon>Philodinidae</taxon>
        <taxon>Rotaria</taxon>
    </lineage>
</organism>
<dbReference type="Proteomes" id="UP000663887">
    <property type="component" value="Unassembled WGS sequence"/>
</dbReference>
<comment type="caution">
    <text evidence="8">The sequence shown here is derived from an EMBL/GenBank/DDBJ whole genome shotgun (WGS) entry which is preliminary data.</text>
</comment>
<dbReference type="EMBL" id="CAJOBF010010576">
    <property type="protein sequence ID" value="CAF4293369.1"/>
    <property type="molecule type" value="Genomic_DNA"/>
</dbReference>
<feature type="compositionally biased region" description="Acidic residues" evidence="6">
    <location>
        <begin position="268"/>
        <end position="278"/>
    </location>
</feature>
<dbReference type="PANTHER" id="PTHR46481:SF10">
    <property type="entry name" value="ZINC FINGER BED DOMAIN-CONTAINING PROTEIN 39"/>
    <property type="match status" value="1"/>
</dbReference>
<name>A0A816NM87_9BILA</name>
<evidence type="ECO:0000256" key="4">
    <source>
        <dbReference type="ARBA" id="ARBA00022833"/>
    </source>
</evidence>
<dbReference type="Pfam" id="PF05699">
    <property type="entry name" value="Dimer_Tnp_hAT"/>
    <property type="match status" value="1"/>
</dbReference>
<dbReference type="InterPro" id="IPR052035">
    <property type="entry name" value="ZnF_BED_domain_contain"/>
</dbReference>
<dbReference type="EMBL" id="CAJNRG010001647">
    <property type="protein sequence ID" value="CAF2036407.1"/>
    <property type="molecule type" value="Genomic_DNA"/>
</dbReference>
<dbReference type="Proteomes" id="UP000663842">
    <property type="component" value="Unassembled WGS sequence"/>
</dbReference>
<evidence type="ECO:0000313" key="9">
    <source>
        <dbReference type="EMBL" id="CAF4293369.1"/>
    </source>
</evidence>
<protein>
    <recommendedName>
        <fullName evidence="7">HAT C-terminal dimerisation domain-containing protein</fullName>
    </recommendedName>
</protein>
<keyword evidence="4" id="KW-0862">Zinc</keyword>
<evidence type="ECO:0000313" key="10">
    <source>
        <dbReference type="Proteomes" id="UP000663887"/>
    </source>
</evidence>
<dbReference type="AlphaFoldDB" id="A0A816NM87"/>
<dbReference type="SUPFAM" id="SSF53098">
    <property type="entry name" value="Ribonuclease H-like"/>
    <property type="match status" value="1"/>
</dbReference>
<evidence type="ECO:0000256" key="3">
    <source>
        <dbReference type="ARBA" id="ARBA00022771"/>
    </source>
</evidence>
<feature type="domain" description="HAT C-terminal dimerisation" evidence="7">
    <location>
        <begin position="296"/>
        <end position="376"/>
    </location>
</feature>
<comment type="subcellular location">
    <subcellularLocation>
        <location evidence="1">Nucleus</location>
    </subcellularLocation>
</comment>
<proteinExistence type="predicted"/>
<evidence type="ECO:0000313" key="8">
    <source>
        <dbReference type="EMBL" id="CAF2036407.1"/>
    </source>
</evidence>
<accession>A0A816NM87</accession>
<keyword evidence="2" id="KW-0479">Metal-binding</keyword>
<keyword evidence="3" id="KW-0863">Zinc-finger</keyword>
<keyword evidence="5" id="KW-0539">Nucleus</keyword>
<evidence type="ECO:0000259" key="7">
    <source>
        <dbReference type="Pfam" id="PF05699"/>
    </source>
</evidence>
<sequence length="385" mass="43649">MASLPCFIHTLQLCIHDSILSQPSVKEILTLCRGIAGHFNRSAVSFAKLKNIQQQLNTAPHKMKQDVPTRWNSSFEMLNRMFEQKVSLATYEAEFSDIAIPTQYQWGIVEKLVHVLAPFEKLTKTCGRREETAARIIPSVLALKVVLNKASASDKYAGVTTMIEALKKSVTKRLDKFLLDKVLCVTTFLDPRFKLVYQHITDNVIKTWVEEAWEELQEGIDSDSEDSSTAVKDAGLSSGFIDIEDCFEEVANLRAGRKEKENSQEAEAALDETEDPAAEPEPRRKRKKSNAKILQEIDSYISLPLLDKEGSPFAWWGNCGKQLEKLRKLASKYLTAPPSSIESERLFSAGGNIYEATRNRLKSDNGEYLMFVHYNLKMHRQLKEK</sequence>
<gene>
    <name evidence="9" type="ORF">UXM345_LOCUS33003</name>
    <name evidence="8" type="ORF">XDN619_LOCUS5988</name>
</gene>
<dbReference type="InterPro" id="IPR008906">
    <property type="entry name" value="HATC_C_dom"/>
</dbReference>
<evidence type="ECO:0000256" key="1">
    <source>
        <dbReference type="ARBA" id="ARBA00004123"/>
    </source>
</evidence>
<evidence type="ECO:0000256" key="5">
    <source>
        <dbReference type="ARBA" id="ARBA00023242"/>
    </source>
</evidence>
<dbReference type="InterPro" id="IPR012337">
    <property type="entry name" value="RNaseH-like_sf"/>
</dbReference>
<reference evidence="8" key="1">
    <citation type="submission" date="2021-02" db="EMBL/GenBank/DDBJ databases">
        <authorList>
            <person name="Nowell W R."/>
        </authorList>
    </citation>
    <scope>NUCLEOTIDE SEQUENCE</scope>
</reference>